<name>A0AAD7NBF4_9AGAR</name>
<protein>
    <recommendedName>
        <fullName evidence="3">Aspartyl protease</fullName>
    </recommendedName>
</protein>
<reference evidence="1" key="1">
    <citation type="submission" date="2023-03" db="EMBL/GenBank/DDBJ databases">
        <title>Massive genome expansion in bonnet fungi (Mycena s.s.) driven by repeated elements and novel gene families across ecological guilds.</title>
        <authorList>
            <consortium name="Lawrence Berkeley National Laboratory"/>
            <person name="Harder C.B."/>
            <person name="Miyauchi S."/>
            <person name="Viragh M."/>
            <person name="Kuo A."/>
            <person name="Thoen E."/>
            <person name="Andreopoulos B."/>
            <person name="Lu D."/>
            <person name="Skrede I."/>
            <person name="Drula E."/>
            <person name="Henrissat B."/>
            <person name="Morin E."/>
            <person name="Kohler A."/>
            <person name="Barry K."/>
            <person name="LaButti K."/>
            <person name="Morin E."/>
            <person name="Salamov A."/>
            <person name="Lipzen A."/>
            <person name="Mereny Z."/>
            <person name="Hegedus B."/>
            <person name="Baldrian P."/>
            <person name="Stursova M."/>
            <person name="Weitz H."/>
            <person name="Taylor A."/>
            <person name="Grigoriev I.V."/>
            <person name="Nagy L.G."/>
            <person name="Martin F."/>
            <person name="Kauserud H."/>
        </authorList>
    </citation>
    <scope>NUCLEOTIDE SEQUENCE</scope>
    <source>
        <strain evidence="1">CBHHK182m</strain>
    </source>
</reference>
<evidence type="ECO:0008006" key="3">
    <source>
        <dbReference type="Google" id="ProtNLM"/>
    </source>
</evidence>
<keyword evidence="2" id="KW-1185">Reference proteome</keyword>
<dbReference type="InterPro" id="IPR021109">
    <property type="entry name" value="Peptidase_aspartic_dom_sf"/>
</dbReference>
<dbReference type="SUPFAM" id="SSF50630">
    <property type="entry name" value="Acid proteases"/>
    <property type="match status" value="1"/>
</dbReference>
<dbReference type="Proteomes" id="UP001215598">
    <property type="component" value="Unassembled WGS sequence"/>
</dbReference>
<organism evidence="1 2">
    <name type="scientific">Mycena metata</name>
    <dbReference type="NCBI Taxonomy" id="1033252"/>
    <lineage>
        <taxon>Eukaryota</taxon>
        <taxon>Fungi</taxon>
        <taxon>Dikarya</taxon>
        <taxon>Basidiomycota</taxon>
        <taxon>Agaricomycotina</taxon>
        <taxon>Agaricomycetes</taxon>
        <taxon>Agaricomycetidae</taxon>
        <taxon>Agaricales</taxon>
        <taxon>Marasmiineae</taxon>
        <taxon>Mycenaceae</taxon>
        <taxon>Mycena</taxon>
    </lineage>
</organism>
<sequence length="139" mass="15035">MLEPRVPEDGSVPFMHWVTLSGARGERVRVFGLFDTGAGLGVLDSKVFKRVKERLGATSAGTKRLRVANGTLVWSLAHWEGELEVDGVRAKGSFEVFDSGGSWDMLVGLPMQAALGVVHDTRRNEVTVEAGGKSARIKN</sequence>
<feature type="non-terminal residue" evidence="1">
    <location>
        <position position="139"/>
    </location>
</feature>
<dbReference type="AlphaFoldDB" id="A0AAD7NBF4"/>
<evidence type="ECO:0000313" key="2">
    <source>
        <dbReference type="Proteomes" id="UP001215598"/>
    </source>
</evidence>
<evidence type="ECO:0000313" key="1">
    <source>
        <dbReference type="EMBL" id="KAJ7753705.1"/>
    </source>
</evidence>
<proteinExistence type="predicted"/>
<dbReference type="Gene3D" id="2.40.70.10">
    <property type="entry name" value="Acid Proteases"/>
    <property type="match status" value="1"/>
</dbReference>
<gene>
    <name evidence="1" type="ORF">B0H16DRAFT_1316837</name>
</gene>
<accession>A0AAD7NBF4</accession>
<dbReference type="EMBL" id="JARKIB010000054">
    <property type="protein sequence ID" value="KAJ7753705.1"/>
    <property type="molecule type" value="Genomic_DNA"/>
</dbReference>
<comment type="caution">
    <text evidence="1">The sequence shown here is derived from an EMBL/GenBank/DDBJ whole genome shotgun (WGS) entry which is preliminary data.</text>
</comment>